<feature type="non-terminal residue" evidence="1">
    <location>
        <position position="84"/>
    </location>
</feature>
<name>A0A9N9P9G6_9GLOM</name>
<reference evidence="1" key="1">
    <citation type="submission" date="2021-06" db="EMBL/GenBank/DDBJ databases">
        <authorList>
            <person name="Kallberg Y."/>
            <person name="Tangrot J."/>
            <person name="Rosling A."/>
        </authorList>
    </citation>
    <scope>NUCLEOTIDE SEQUENCE</scope>
    <source>
        <strain evidence="1">MA453B</strain>
    </source>
</reference>
<dbReference type="OrthoDB" id="6247875at2759"/>
<dbReference type="AlphaFoldDB" id="A0A9N9P9G6"/>
<comment type="caution">
    <text evidence="1">The sequence shown here is derived from an EMBL/GenBank/DDBJ whole genome shotgun (WGS) entry which is preliminary data.</text>
</comment>
<evidence type="ECO:0000313" key="1">
    <source>
        <dbReference type="EMBL" id="CAG8795450.1"/>
    </source>
</evidence>
<gene>
    <name evidence="1" type="ORF">DERYTH_LOCUS22280</name>
</gene>
<dbReference type="EMBL" id="CAJVPY010030477">
    <property type="protein sequence ID" value="CAG8795450.1"/>
    <property type="molecule type" value="Genomic_DNA"/>
</dbReference>
<dbReference type="Proteomes" id="UP000789405">
    <property type="component" value="Unassembled WGS sequence"/>
</dbReference>
<protein>
    <submittedName>
        <fullName evidence="1">8326_t:CDS:1</fullName>
    </submittedName>
</protein>
<accession>A0A9N9P9G6</accession>
<proteinExistence type="predicted"/>
<organism evidence="1 2">
    <name type="scientific">Dentiscutata erythropus</name>
    <dbReference type="NCBI Taxonomy" id="1348616"/>
    <lineage>
        <taxon>Eukaryota</taxon>
        <taxon>Fungi</taxon>
        <taxon>Fungi incertae sedis</taxon>
        <taxon>Mucoromycota</taxon>
        <taxon>Glomeromycotina</taxon>
        <taxon>Glomeromycetes</taxon>
        <taxon>Diversisporales</taxon>
        <taxon>Gigasporaceae</taxon>
        <taxon>Dentiscutata</taxon>
    </lineage>
</organism>
<evidence type="ECO:0000313" key="2">
    <source>
        <dbReference type="Proteomes" id="UP000789405"/>
    </source>
</evidence>
<sequence>MENNIILSQYDNEIQNYINSLHIDFELFKKKILAKYDKKYLNNRSQVPNSFILYRTEISNILKEKYIVKQEFISRFIANKWENE</sequence>
<keyword evidence="2" id="KW-1185">Reference proteome</keyword>